<feature type="transmembrane region" description="Helical" evidence="1">
    <location>
        <begin position="20"/>
        <end position="43"/>
    </location>
</feature>
<proteinExistence type="predicted"/>
<name>A0ABU0C1Q6_9BRAD</name>
<protein>
    <submittedName>
        <fullName evidence="2">Uncharacterized protein</fullName>
    </submittedName>
</protein>
<sequence>MVLAPWIFGSLIGTGNPMDVFYGYCFAAALLFVAAGIAIVFGVKAEQRGLEDVAEPLSAQA</sequence>
<reference evidence="2 3" key="1">
    <citation type="submission" date="2023-07" db="EMBL/GenBank/DDBJ databases">
        <title>Genomic Encyclopedia of Type Strains, Phase IV (KMG-IV): sequencing the most valuable type-strain genomes for metagenomic binning, comparative biology and taxonomic classification.</title>
        <authorList>
            <person name="Goeker M."/>
        </authorList>
    </citation>
    <scope>NUCLEOTIDE SEQUENCE [LARGE SCALE GENOMIC DNA]</scope>
    <source>
        <strain evidence="2 3">DSM 11549</strain>
    </source>
</reference>
<keyword evidence="1" id="KW-0472">Membrane</keyword>
<gene>
    <name evidence="2" type="ORF">J2R99_000296</name>
</gene>
<dbReference type="RefSeq" id="WP_307152737.1">
    <property type="nucleotide sequence ID" value="NZ_JAUSUK010000001.1"/>
</dbReference>
<evidence type="ECO:0000313" key="3">
    <source>
        <dbReference type="Proteomes" id="UP001230253"/>
    </source>
</evidence>
<keyword evidence="1" id="KW-0812">Transmembrane</keyword>
<comment type="caution">
    <text evidence="2">The sequence shown here is derived from an EMBL/GenBank/DDBJ whole genome shotgun (WGS) entry which is preliminary data.</text>
</comment>
<evidence type="ECO:0000256" key="1">
    <source>
        <dbReference type="SAM" id="Phobius"/>
    </source>
</evidence>
<accession>A0ABU0C1Q6</accession>
<organism evidence="2 3">
    <name type="scientific">Rhodopseudomonas julia</name>
    <dbReference type="NCBI Taxonomy" id="200617"/>
    <lineage>
        <taxon>Bacteria</taxon>
        <taxon>Pseudomonadati</taxon>
        <taxon>Pseudomonadota</taxon>
        <taxon>Alphaproteobacteria</taxon>
        <taxon>Hyphomicrobiales</taxon>
        <taxon>Nitrobacteraceae</taxon>
        <taxon>Rhodopseudomonas</taxon>
    </lineage>
</organism>
<dbReference type="Proteomes" id="UP001230253">
    <property type="component" value="Unassembled WGS sequence"/>
</dbReference>
<keyword evidence="3" id="KW-1185">Reference proteome</keyword>
<evidence type="ECO:0000313" key="2">
    <source>
        <dbReference type="EMBL" id="MDQ0324447.1"/>
    </source>
</evidence>
<dbReference type="EMBL" id="JAUSUK010000001">
    <property type="protein sequence ID" value="MDQ0324447.1"/>
    <property type="molecule type" value="Genomic_DNA"/>
</dbReference>
<keyword evidence="1" id="KW-1133">Transmembrane helix</keyword>